<name>A0A4U3L8W5_9BACT</name>
<dbReference type="Proteomes" id="UP000305848">
    <property type="component" value="Unassembled WGS sequence"/>
</dbReference>
<organism evidence="1 2">
    <name type="scientific">Ilyomonas limi</name>
    <dbReference type="NCBI Taxonomy" id="2575867"/>
    <lineage>
        <taxon>Bacteria</taxon>
        <taxon>Pseudomonadati</taxon>
        <taxon>Bacteroidota</taxon>
        <taxon>Chitinophagia</taxon>
        <taxon>Chitinophagales</taxon>
        <taxon>Chitinophagaceae</taxon>
        <taxon>Ilyomonas</taxon>
    </lineage>
</organism>
<dbReference type="RefSeq" id="WP_137260001.1">
    <property type="nucleotide sequence ID" value="NZ_SZQL01000001.1"/>
</dbReference>
<evidence type="ECO:0000313" key="2">
    <source>
        <dbReference type="Proteomes" id="UP000305848"/>
    </source>
</evidence>
<dbReference type="EMBL" id="SZQL01000001">
    <property type="protein sequence ID" value="TKK71761.1"/>
    <property type="molecule type" value="Genomic_DNA"/>
</dbReference>
<gene>
    <name evidence="1" type="ORF">FC093_01695</name>
</gene>
<dbReference type="OrthoDB" id="671439at2"/>
<keyword evidence="2" id="KW-1185">Reference proteome</keyword>
<reference evidence="1 2" key="1">
    <citation type="submission" date="2019-05" db="EMBL/GenBank/DDBJ databases">
        <title>Panacibacter sp. strain 17mud1-8 Genome sequencing and assembly.</title>
        <authorList>
            <person name="Chhetri G."/>
        </authorList>
    </citation>
    <scope>NUCLEOTIDE SEQUENCE [LARGE SCALE GENOMIC DNA]</scope>
    <source>
        <strain evidence="1 2">17mud1-8</strain>
    </source>
</reference>
<accession>A0A4U3L8W5</accession>
<proteinExistence type="predicted"/>
<dbReference type="PROSITE" id="PS51257">
    <property type="entry name" value="PROKAR_LIPOPROTEIN"/>
    <property type="match status" value="1"/>
</dbReference>
<dbReference type="AlphaFoldDB" id="A0A4U3L8W5"/>
<protein>
    <recommendedName>
        <fullName evidence="3">DUF4595 domain-containing protein</fullName>
    </recommendedName>
</protein>
<evidence type="ECO:0008006" key="3">
    <source>
        <dbReference type="Google" id="ProtNLM"/>
    </source>
</evidence>
<evidence type="ECO:0000313" key="1">
    <source>
        <dbReference type="EMBL" id="TKK71761.1"/>
    </source>
</evidence>
<comment type="caution">
    <text evidence="1">The sequence shown here is derived from an EMBL/GenBank/DDBJ whole genome shotgun (WGS) entry which is preliminary data.</text>
</comment>
<sequence>MRKSDLKYFIVVIIALSSCHKGIDVQPPPPPPPRDDTTCIISTISQVNSNMGTASSLTVTYDSRPRVTRLIIYDSVNNKKNFEANFNYVTDDSVRLDQYQYFKLDANGRVIRFVTKSDLSDPANADDYTFEYTYNNQEYLATKDLYINGSLLPNLSTTYTYTNNLLTKCIMVAVSSGNLKVLESNSTYDSSIKIKNWIYTFPDAIEGSMYFTVLNFGKRPSNPLKQMVTEIYDPSSGTLLDKWITNYSNYQIDQYGYVLSGEASGDFQQGIAVFYGKTNFGYDCH</sequence>